<reference evidence="2" key="1">
    <citation type="submission" date="2020-01" db="EMBL/GenBank/DDBJ databases">
        <title>Identification and distribution of gene clusters putatively required for synthesis of sphingolipid metabolism inhibitors in phylogenetically diverse species of the filamentous fungus Fusarium.</title>
        <authorList>
            <person name="Kim H.-S."/>
            <person name="Busman M."/>
            <person name="Brown D.W."/>
            <person name="Divon H."/>
            <person name="Uhlig S."/>
            <person name="Proctor R.H."/>
        </authorList>
    </citation>
    <scope>NUCLEOTIDE SEQUENCE</scope>
    <source>
        <strain evidence="2">NRRL 31653</strain>
    </source>
</reference>
<organism evidence="2 3">
    <name type="scientific">Fusarium agapanthi</name>
    <dbReference type="NCBI Taxonomy" id="1803897"/>
    <lineage>
        <taxon>Eukaryota</taxon>
        <taxon>Fungi</taxon>
        <taxon>Dikarya</taxon>
        <taxon>Ascomycota</taxon>
        <taxon>Pezizomycotina</taxon>
        <taxon>Sordariomycetes</taxon>
        <taxon>Hypocreomycetidae</taxon>
        <taxon>Hypocreales</taxon>
        <taxon>Nectriaceae</taxon>
        <taxon>Fusarium</taxon>
        <taxon>Fusarium fujikuroi species complex</taxon>
    </lineage>
</organism>
<evidence type="ECO:0000313" key="3">
    <source>
        <dbReference type="Proteomes" id="UP000737391"/>
    </source>
</evidence>
<feature type="compositionally biased region" description="Basic and acidic residues" evidence="1">
    <location>
        <begin position="127"/>
        <end position="141"/>
    </location>
</feature>
<dbReference type="OrthoDB" id="5037593at2759"/>
<gene>
    <name evidence="2" type="ORF">FAGAP_394</name>
</gene>
<dbReference type="Proteomes" id="UP000737391">
    <property type="component" value="Unassembled WGS sequence"/>
</dbReference>
<evidence type="ECO:0000256" key="1">
    <source>
        <dbReference type="SAM" id="MobiDB-lite"/>
    </source>
</evidence>
<dbReference type="AlphaFoldDB" id="A0A9P5BL60"/>
<feature type="region of interest" description="Disordered" evidence="1">
    <location>
        <begin position="1"/>
        <end position="31"/>
    </location>
</feature>
<sequence length="305" mass="35964">MVPRMRTRNGLERPSSGSLKTPESAEKDQQAHECLRQIEEQCELTQESFDYLLKLLSDRSSLQISILPSCDIDEKLFDLSSNFVAPLFRPITQNWSVIYIQTIVDSGRYTINVKHYCPDPSQQRRSKVVDERRKERSEHNEVVEKKKKELETCQDKRASLVRIHKECEKACTELDARINDGERRVSKWLAEFPQNLHFTIDREQYKTPGEARWKPEKDNLMEAQNRKRKSNESLDSANQDFSYLERVVENVLEEGRVIEEGVKSAYMRKEFVAMKERHLEDQRVFLLRFEGDDWEKKLDEMGGKM</sequence>
<name>A0A9P5BL60_9HYPO</name>
<dbReference type="EMBL" id="LUFC02000026">
    <property type="protein sequence ID" value="KAF4503364.1"/>
    <property type="molecule type" value="Genomic_DNA"/>
</dbReference>
<comment type="caution">
    <text evidence="2">The sequence shown here is derived from an EMBL/GenBank/DDBJ whole genome shotgun (WGS) entry which is preliminary data.</text>
</comment>
<feature type="region of interest" description="Disordered" evidence="1">
    <location>
        <begin position="216"/>
        <end position="235"/>
    </location>
</feature>
<protein>
    <submittedName>
        <fullName evidence="2">Uncharacterized protein</fullName>
    </submittedName>
</protein>
<accession>A0A9P5BL60</accession>
<feature type="region of interest" description="Disordered" evidence="1">
    <location>
        <begin position="122"/>
        <end position="141"/>
    </location>
</feature>
<evidence type="ECO:0000313" key="2">
    <source>
        <dbReference type="EMBL" id="KAF4503364.1"/>
    </source>
</evidence>
<keyword evidence="3" id="KW-1185">Reference proteome</keyword>
<proteinExistence type="predicted"/>